<dbReference type="Gene3D" id="3.30.457.10">
    <property type="entry name" value="Copper amine oxidase-like, N-terminal domain"/>
    <property type="match status" value="1"/>
</dbReference>
<dbReference type="STRING" id="1300222.I532_07905"/>
<dbReference type="PATRIC" id="fig|1300222.3.peg.1627"/>
<dbReference type="Pfam" id="PF07833">
    <property type="entry name" value="Cu_amine_oxidN1"/>
    <property type="match status" value="1"/>
</dbReference>
<keyword evidence="4" id="KW-1185">Reference proteome</keyword>
<feature type="domain" description="Copper amine oxidase-like N-terminal" evidence="2">
    <location>
        <begin position="12"/>
        <end position="117"/>
    </location>
</feature>
<comment type="caution">
    <text evidence="3">The sequence shown here is derived from an EMBL/GenBank/DDBJ whole genome shotgun (WGS) entry which is preliminary data.</text>
</comment>
<sequence>MARIPPWSLEYNHKPIAFPDQKPLIKDSRALVPLRPIAEGLGFDVDWNSQTRTGLIQKGDAQIKLIVSRKIAKRNGEISLDVPAQIVNQRTMVPVRFIAEALSYDVNWDGSNQTVLIKDKAEEGKAPASLVTSPERKQEQKPVLQKPAGSKEGKLIDASYEVQIQSDGTFLFEWTEKITAEEYTLLAEKGDEKQTVEGTFVILN</sequence>
<protein>
    <recommendedName>
        <fullName evidence="2">Copper amine oxidase-like N-terminal domain-containing protein</fullName>
    </recommendedName>
</protein>
<dbReference type="RefSeq" id="WP_003387478.1">
    <property type="nucleotide sequence ID" value="NZ_APBN01000002.1"/>
</dbReference>
<feature type="region of interest" description="Disordered" evidence="1">
    <location>
        <begin position="126"/>
        <end position="149"/>
    </location>
</feature>
<organism evidence="3 4">
    <name type="scientific">Brevibacillus borstelensis AK1</name>
    <dbReference type="NCBI Taxonomy" id="1300222"/>
    <lineage>
        <taxon>Bacteria</taxon>
        <taxon>Bacillati</taxon>
        <taxon>Bacillota</taxon>
        <taxon>Bacilli</taxon>
        <taxon>Bacillales</taxon>
        <taxon>Paenibacillaceae</taxon>
        <taxon>Brevibacillus</taxon>
    </lineage>
</organism>
<evidence type="ECO:0000256" key="1">
    <source>
        <dbReference type="SAM" id="MobiDB-lite"/>
    </source>
</evidence>
<dbReference type="InterPro" id="IPR012854">
    <property type="entry name" value="Cu_amine_oxidase-like_N"/>
</dbReference>
<evidence type="ECO:0000259" key="2">
    <source>
        <dbReference type="Pfam" id="PF07833"/>
    </source>
</evidence>
<reference evidence="3 4" key="1">
    <citation type="submission" date="2013-03" db="EMBL/GenBank/DDBJ databases">
        <title>Assembly of a new bacterial strain Brevibacillus borstelensis AK1.</title>
        <authorList>
            <person name="Rajan I."/>
            <person name="PoliReddy D."/>
            <person name="Sugumar T."/>
            <person name="Rathinam K."/>
            <person name="Alqarawi S."/>
            <person name="Khalil A.B."/>
            <person name="Sivakumar N."/>
        </authorList>
    </citation>
    <scope>NUCLEOTIDE SEQUENCE [LARGE SCALE GENOMIC DNA]</scope>
    <source>
        <strain evidence="3 4">AK1</strain>
    </source>
</reference>
<dbReference type="OrthoDB" id="9778320at2"/>
<evidence type="ECO:0000313" key="3">
    <source>
        <dbReference type="EMBL" id="EMT53923.1"/>
    </source>
</evidence>
<accession>M8DJY6</accession>
<dbReference type="SUPFAM" id="SSF55383">
    <property type="entry name" value="Copper amine oxidase, domain N"/>
    <property type="match status" value="1"/>
</dbReference>
<proteinExistence type="predicted"/>
<evidence type="ECO:0000313" key="4">
    <source>
        <dbReference type="Proteomes" id="UP000012081"/>
    </source>
</evidence>
<dbReference type="AlphaFoldDB" id="M8DJY6"/>
<dbReference type="InterPro" id="IPR036582">
    <property type="entry name" value="Mao_N_sf"/>
</dbReference>
<name>M8DJY6_9BACL</name>
<dbReference type="EMBL" id="APBN01000002">
    <property type="protein sequence ID" value="EMT53923.1"/>
    <property type="molecule type" value="Genomic_DNA"/>
</dbReference>
<dbReference type="Proteomes" id="UP000012081">
    <property type="component" value="Unassembled WGS sequence"/>
</dbReference>
<gene>
    <name evidence="3" type="ORF">I532_07905</name>
</gene>